<reference evidence="1 2" key="1">
    <citation type="submission" date="2016-09" db="EMBL/GenBank/DDBJ databases">
        <title>Extensive genetic diversity and differential bi-allelic expression allows diatom success in the polar Southern Ocean.</title>
        <authorList>
            <consortium name="DOE Joint Genome Institute"/>
            <person name="Mock T."/>
            <person name="Otillar R.P."/>
            <person name="Strauss J."/>
            <person name="Dupont C."/>
            <person name="Frickenhaus S."/>
            <person name="Maumus F."/>
            <person name="Mcmullan M."/>
            <person name="Sanges R."/>
            <person name="Schmutz J."/>
            <person name="Toseland A."/>
            <person name="Valas R."/>
            <person name="Veluchamy A."/>
            <person name="Ward B.J."/>
            <person name="Allen A."/>
            <person name="Barry K."/>
            <person name="Falciatore A."/>
            <person name="Ferrante M."/>
            <person name="Fortunato A.E."/>
            <person name="Gloeckner G."/>
            <person name="Gruber A."/>
            <person name="Hipkin R."/>
            <person name="Janech M."/>
            <person name="Kroth P."/>
            <person name="Leese F."/>
            <person name="Lindquist E."/>
            <person name="Lyon B.R."/>
            <person name="Martin J."/>
            <person name="Mayer C."/>
            <person name="Parker M."/>
            <person name="Quesneville H."/>
            <person name="Raymond J."/>
            <person name="Uhlig C."/>
            <person name="Valentin K.U."/>
            <person name="Worden A.Z."/>
            <person name="Armbrust E.V."/>
            <person name="Bowler C."/>
            <person name="Green B."/>
            <person name="Moulton V."/>
            <person name="Van Oosterhout C."/>
            <person name="Grigoriev I."/>
        </authorList>
    </citation>
    <scope>NUCLEOTIDE SEQUENCE [LARGE SCALE GENOMIC DNA]</scope>
    <source>
        <strain evidence="1 2">CCMP1102</strain>
    </source>
</reference>
<dbReference type="KEGG" id="fcy:FRACYDRAFT_235476"/>
<dbReference type="Proteomes" id="UP000095751">
    <property type="component" value="Unassembled WGS sequence"/>
</dbReference>
<evidence type="ECO:0000313" key="2">
    <source>
        <dbReference type="Proteomes" id="UP000095751"/>
    </source>
</evidence>
<gene>
    <name evidence="1" type="ORF">FRACYDRAFT_235476</name>
</gene>
<dbReference type="InParanoid" id="A0A1E7FML6"/>
<organism evidence="1 2">
    <name type="scientific">Fragilariopsis cylindrus CCMP1102</name>
    <dbReference type="NCBI Taxonomy" id="635003"/>
    <lineage>
        <taxon>Eukaryota</taxon>
        <taxon>Sar</taxon>
        <taxon>Stramenopiles</taxon>
        <taxon>Ochrophyta</taxon>
        <taxon>Bacillariophyta</taxon>
        <taxon>Bacillariophyceae</taxon>
        <taxon>Bacillariophycidae</taxon>
        <taxon>Bacillariales</taxon>
        <taxon>Bacillariaceae</taxon>
        <taxon>Fragilariopsis</taxon>
    </lineage>
</organism>
<dbReference type="EMBL" id="KV784355">
    <property type="protein sequence ID" value="OEU19422.1"/>
    <property type="molecule type" value="Genomic_DNA"/>
</dbReference>
<evidence type="ECO:0000313" key="1">
    <source>
        <dbReference type="EMBL" id="OEU19422.1"/>
    </source>
</evidence>
<protein>
    <submittedName>
        <fullName evidence="1">Uncharacterized protein</fullName>
    </submittedName>
</protein>
<keyword evidence="2" id="KW-1185">Reference proteome</keyword>
<dbReference type="AlphaFoldDB" id="A0A1E7FML6"/>
<accession>A0A1E7FML6</accession>
<sequence length="109" mass="12613">MELLHVFSEYNYKLLTAQIPKAMRMLKTRGEGDQFFLLAYTEEFLWGPGYFAPYRSPQIFQECVSSSDIDALIEPIFESNMTTARLNGTTIDNPSFGVYTPDNRLESYY</sequence>
<name>A0A1E7FML6_9STRA</name>
<dbReference type="OrthoDB" id="48271at2759"/>
<proteinExistence type="predicted"/>